<evidence type="ECO:0000313" key="2">
    <source>
        <dbReference type="Proteomes" id="UP000178129"/>
    </source>
</evidence>
<protein>
    <submittedName>
        <fullName evidence="1">Uncharacterized protein</fullName>
    </submittedName>
</protein>
<dbReference type="InParanoid" id="A0A1E1KK59"/>
<dbReference type="AlphaFoldDB" id="A0A1E1KK59"/>
<accession>A0A1E1KK59</accession>
<keyword evidence="2" id="KW-1185">Reference proteome</keyword>
<sequence length="72" mass="7886">MTNSGRDCETGRAAMAMVFNNPASIKAATGKTSTPEVRVPADSGARSTRYVLPYLRTILRIHSFTTRNHMSN</sequence>
<gene>
    <name evidence="1" type="ORF">RCO7_14492</name>
</gene>
<comment type="caution">
    <text evidence="1">The sequence shown here is derived from an EMBL/GenBank/DDBJ whole genome shotgun (WGS) entry which is preliminary data.</text>
</comment>
<dbReference type="Proteomes" id="UP000178129">
    <property type="component" value="Unassembled WGS sequence"/>
</dbReference>
<evidence type="ECO:0000313" key="1">
    <source>
        <dbReference type="EMBL" id="CZS98427.1"/>
    </source>
</evidence>
<proteinExistence type="predicted"/>
<dbReference type="EMBL" id="FJUW01000015">
    <property type="protein sequence ID" value="CZS98427.1"/>
    <property type="molecule type" value="Genomic_DNA"/>
</dbReference>
<reference evidence="2" key="1">
    <citation type="submission" date="2016-03" db="EMBL/GenBank/DDBJ databases">
        <authorList>
            <person name="Ploux O."/>
        </authorList>
    </citation>
    <scope>NUCLEOTIDE SEQUENCE [LARGE SCALE GENOMIC DNA]</scope>
    <source>
        <strain evidence="2">UK7</strain>
    </source>
</reference>
<name>A0A1E1KK59_9HELO</name>
<organism evidence="1 2">
    <name type="scientific">Rhynchosporium graminicola</name>
    <dbReference type="NCBI Taxonomy" id="2792576"/>
    <lineage>
        <taxon>Eukaryota</taxon>
        <taxon>Fungi</taxon>
        <taxon>Dikarya</taxon>
        <taxon>Ascomycota</taxon>
        <taxon>Pezizomycotina</taxon>
        <taxon>Leotiomycetes</taxon>
        <taxon>Helotiales</taxon>
        <taxon>Ploettnerulaceae</taxon>
        <taxon>Rhynchosporium</taxon>
    </lineage>
</organism>